<sequence>MQIIKTVVSLIFLSTILLVQANASELRVSSNPDRSASVLLEGASLSGNTYIYAQSTQSSTKQVRFYLDSSTSAPPTKIENLSPYDFGGTAADDSGIAFDTRTLVDGYHTMTVELEDNVGIIEVLESQFLVTNNEPRLTLSDTALSASITEGTNSVQLNTSIATNNGSASSFAVSESISWLDVSTSSTTTPANIDILLSTASLAPGEYQGTISFTAAGFASAQLTVNLSVTTKSSSSYQLLTSISDDRSSPVVLEGATLRGDTHIFVAPENNIKQVQFFLDKSPTTTATKIENVKPYDLGGTKTNNNAIPFDTNTLSDGQHTLHAKVILTDSSEEIVTAHFNTTNSANGFIFSPSAINESAITGASPININVLLGLNAAADGSSPPYTASSNASWLTVSPTNANAPETLIVTLDPSTLPTGTHSGAIQVASPGFDTASLPVTLVVSQFGHTLQVNNQNLNISSQSNVGMVSRTLNLTASDNSVNNYTVSSDSAWLTSNPVSGTTPDDITVNVDTSSLTDGNYQGVLTISANNFEPLLVNVNVTISSSNKCAPVICSNIKVPLPFELNFDTDNGHINDKNNIGTGFTYIQPSSNGGGLLPSNTEVNSSLGTLNITATQGIQYLNNNNLNNALGVGFAGPNQIADISTTLVSPPQGEGKFEQAGLWLGFDDDHYVKLIILSTPSGSKIEFAYENSAVIEKSTSKNISDVSASNVTFRLIATPSSKTITGYYSINGGEEHKVDTFTVSPEMFSFDAAGIDPEIGTRTFAGVFATSRNSTTPITYTFDHFTIVESLTPPDGAALDFTRKSHSLSFPTSMVWAPDGKLYVTELFGTIHALTYDSDLNVIDDQVINSLTDTHGGRLTLGITVYHDNPNDPNDFSLWVSHSSPSIDNGVANSGGVTKLSGPGFTIVEDIITGLPRAKANHAPNSLHFGPDDRLYIAIGGNTGAGAPVTVPTEFGDREEQPLSAALVVADVFAPSFDGTCANNANIYGPAPCDVVTYSTGLRNTYDFVFHSGGHIYAPDNGLGVTGAFPAQPYPDCSGFASADPWNAGGQNPGEQPDLLLKLIDGKYYGHPNPSIGECVFKDGSYQGVSPSLNYEPPMAIMGTHTSSNGIIEYKSDKACGQLKGNLLITNYSLGDNVVRVVLNETGDTVLRQDSLVGSFNDPLTLSENSTGDLFVAEFGNGKITSLRLISNGCWSTLSSSPTALLDPGSASSNGFMYTIGGKTPQGPVNSVYQYSTSTDTWTQLADKPGLAVENPAAVALNNVIYVFGGSTQPFSGAVTDAYKYDISSGIWSPISPMPTARGGIRAEVINGLIYIAGGMDASGQSINTLEIYNPATNSWSSGTSMNEVRDNPGTAVINGKLYVIGGRERTSSGTTINGTKSSAEVYDPANNSWSYIASMPTGRRTMITSTVNEKIQVIGGEYNPTDTDFIFNQNEEYDPILNTWTSLPATPYPRHGAAFSTINNVLYINGGGERGGSSFTNTTESFTR</sequence>
<dbReference type="Gene3D" id="2.60.120.200">
    <property type="match status" value="1"/>
</dbReference>
<feature type="domain" description="BACON" evidence="1">
    <location>
        <begin position="451"/>
        <end position="537"/>
    </location>
</feature>
<dbReference type="EMBL" id="CP101527">
    <property type="protein sequence ID" value="UZW76166.1"/>
    <property type="molecule type" value="Genomic_DNA"/>
</dbReference>
<dbReference type="Gene3D" id="2.60.40.10">
    <property type="entry name" value="Immunoglobulins"/>
    <property type="match status" value="1"/>
</dbReference>
<dbReference type="InterPro" id="IPR015915">
    <property type="entry name" value="Kelch-typ_b-propeller"/>
</dbReference>
<dbReference type="Pfam" id="PF19190">
    <property type="entry name" value="BACON_2"/>
    <property type="match status" value="2"/>
</dbReference>
<protein>
    <submittedName>
        <fullName evidence="2">PQQ-dependent sugar dehydrogenase</fullName>
    </submittedName>
</protein>
<dbReference type="KEGG" id="asem:NNL22_06200"/>
<organism evidence="2 3">
    <name type="scientific">Alkalimarinus sediminis</name>
    <dbReference type="NCBI Taxonomy" id="1632866"/>
    <lineage>
        <taxon>Bacteria</taxon>
        <taxon>Pseudomonadati</taxon>
        <taxon>Pseudomonadota</taxon>
        <taxon>Gammaproteobacteria</taxon>
        <taxon>Alteromonadales</taxon>
        <taxon>Alteromonadaceae</taxon>
        <taxon>Alkalimarinus</taxon>
    </lineage>
</organism>
<dbReference type="PANTHER" id="PTHR45632">
    <property type="entry name" value="LD33804P"/>
    <property type="match status" value="1"/>
</dbReference>
<dbReference type="Gene3D" id="2.120.10.30">
    <property type="entry name" value="TolB, C-terminal domain"/>
    <property type="match status" value="1"/>
</dbReference>
<dbReference type="RefSeq" id="WP_251811982.1">
    <property type="nucleotide sequence ID" value="NZ_CP101527.1"/>
</dbReference>
<dbReference type="InterPro" id="IPR011041">
    <property type="entry name" value="Quinoprot_gluc/sorb_DH_b-prop"/>
</dbReference>
<dbReference type="InterPro" id="IPR024361">
    <property type="entry name" value="BACON"/>
</dbReference>
<dbReference type="Pfam" id="PF24681">
    <property type="entry name" value="Kelch_KLHDC2_KLHL20_DRC7"/>
    <property type="match status" value="1"/>
</dbReference>
<dbReference type="InterPro" id="IPR006652">
    <property type="entry name" value="Kelch_1"/>
</dbReference>
<dbReference type="Gene3D" id="2.120.10.80">
    <property type="entry name" value="Kelch-type beta propeller"/>
    <property type="match status" value="2"/>
</dbReference>
<feature type="domain" description="BACON" evidence="1">
    <location>
        <begin position="385"/>
        <end position="435"/>
    </location>
</feature>
<name>A0A9E8HTD4_9ALTE</name>
<dbReference type="InterPro" id="IPR013320">
    <property type="entry name" value="ConA-like_dom_sf"/>
</dbReference>
<dbReference type="InterPro" id="IPR013783">
    <property type="entry name" value="Ig-like_fold"/>
</dbReference>
<dbReference type="InterPro" id="IPR011042">
    <property type="entry name" value="6-blade_b-propeller_TolB-like"/>
</dbReference>
<dbReference type="Proteomes" id="UP001164472">
    <property type="component" value="Chromosome"/>
</dbReference>
<reference evidence="2" key="1">
    <citation type="submission" date="2022-07" db="EMBL/GenBank/DDBJ databases">
        <title>Alkalimarinus sp. nov., isolated from gut of a Alitta virens.</title>
        <authorList>
            <person name="Yang A.I."/>
            <person name="Shin N.-R."/>
        </authorList>
    </citation>
    <scope>NUCLEOTIDE SEQUENCE</scope>
    <source>
        <strain evidence="2">FA028</strain>
    </source>
</reference>
<accession>A0A9E8HTD4</accession>
<proteinExistence type="predicted"/>
<dbReference type="SUPFAM" id="SSF117281">
    <property type="entry name" value="Kelch motif"/>
    <property type="match status" value="1"/>
</dbReference>
<keyword evidence="3" id="KW-1185">Reference proteome</keyword>
<dbReference type="SUPFAM" id="SSF50952">
    <property type="entry name" value="Soluble quinoprotein glucose dehydrogenase"/>
    <property type="match status" value="1"/>
</dbReference>
<evidence type="ECO:0000259" key="1">
    <source>
        <dbReference type="Pfam" id="PF19190"/>
    </source>
</evidence>
<evidence type="ECO:0000313" key="2">
    <source>
        <dbReference type="EMBL" id="UZW76166.1"/>
    </source>
</evidence>
<evidence type="ECO:0000313" key="3">
    <source>
        <dbReference type="Proteomes" id="UP001164472"/>
    </source>
</evidence>
<dbReference type="PANTHER" id="PTHR45632:SF24">
    <property type="entry name" value="GALACTOSE OXIDASE"/>
    <property type="match status" value="1"/>
</dbReference>
<dbReference type="SUPFAM" id="SSF49899">
    <property type="entry name" value="Concanavalin A-like lectins/glucanases"/>
    <property type="match status" value="1"/>
</dbReference>
<dbReference type="SMART" id="SM00612">
    <property type="entry name" value="Kelch"/>
    <property type="match status" value="5"/>
</dbReference>
<dbReference type="Pfam" id="PF01344">
    <property type="entry name" value="Kelch_1"/>
    <property type="match status" value="1"/>
</dbReference>
<gene>
    <name evidence="2" type="ORF">NNL22_06200</name>
</gene>